<comment type="catalytic activity">
    <reaction evidence="8">
        <text>adenosine + phosphate = alpha-D-ribose 1-phosphate + adenine</text>
        <dbReference type="Rhea" id="RHEA:27642"/>
        <dbReference type="ChEBI" id="CHEBI:16335"/>
        <dbReference type="ChEBI" id="CHEBI:16708"/>
        <dbReference type="ChEBI" id="CHEBI:43474"/>
        <dbReference type="ChEBI" id="CHEBI:57720"/>
        <dbReference type="EC" id="2.4.2.1"/>
    </reaction>
    <physiologicalReaction direction="left-to-right" evidence="8">
        <dbReference type="Rhea" id="RHEA:27643"/>
    </physiologicalReaction>
</comment>
<evidence type="ECO:0000256" key="5">
    <source>
        <dbReference type="ARBA" id="ARBA00022801"/>
    </source>
</evidence>
<keyword evidence="3" id="KW-0808">Transferase</keyword>
<evidence type="ECO:0000256" key="2">
    <source>
        <dbReference type="ARBA" id="ARBA00007353"/>
    </source>
</evidence>
<protein>
    <recommendedName>
        <fullName evidence="10">Purine nucleoside phosphorylase</fullName>
    </recommendedName>
</protein>
<dbReference type="InterPro" id="IPR038371">
    <property type="entry name" value="Cu_polyphenol_OxRdtase_sf"/>
</dbReference>
<name>A0A191ZIX0_9GAMM</name>
<evidence type="ECO:0000256" key="8">
    <source>
        <dbReference type="ARBA" id="ARBA00048968"/>
    </source>
</evidence>
<evidence type="ECO:0000313" key="12">
    <source>
        <dbReference type="Proteomes" id="UP000078596"/>
    </source>
</evidence>
<dbReference type="Pfam" id="PF02578">
    <property type="entry name" value="Cu-oxidase_4"/>
    <property type="match status" value="1"/>
</dbReference>
<evidence type="ECO:0000256" key="4">
    <source>
        <dbReference type="ARBA" id="ARBA00022723"/>
    </source>
</evidence>
<dbReference type="PANTHER" id="PTHR30616:SF2">
    <property type="entry name" value="PURINE NUCLEOSIDE PHOSPHORYLASE LACC1"/>
    <property type="match status" value="1"/>
</dbReference>
<dbReference type="SUPFAM" id="SSF64438">
    <property type="entry name" value="CNF1/YfiH-like putative cysteine hydrolases"/>
    <property type="match status" value="1"/>
</dbReference>
<keyword evidence="4" id="KW-0479">Metal-binding</keyword>
<evidence type="ECO:0000256" key="7">
    <source>
        <dbReference type="ARBA" id="ARBA00047989"/>
    </source>
</evidence>
<dbReference type="Proteomes" id="UP000078596">
    <property type="component" value="Chromosome"/>
</dbReference>
<dbReference type="OrthoDB" id="4279at2"/>
<dbReference type="GO" id="GO:0016787">
    <property type="term" value="F:hydrolase activity"/>
    <property type="evidence" value="ECO:0007669"/>
    <property type="project" value="UniProtKB-KW"/>
</dbReference>
<evidence type="ECO:0000256" key="9">
    <source>
        <dbReference type="ARBA" id="ARBA00049893"/>
    </source>
</evidence>
<comment type="catalytic activity">
    <reaction evidence="7">
        <text>adenosine + H2O + H(+) = inosine + NH4(+)</text>
        <dbReference type="Rhea" id="RHEA:24408"/>
        <dbReference type="ChEBI" id="CHEBI:15377"/>
        <dbReference type="ChEBI" id="CHEBI:15378"/>
        <dbReference type="ChEBI" id="CHEBI:16335"/>
        <dbReference type="ChEBI" id="CHEBI:17596"/>
        <dbReference type="ChEBI" id="CHEBI:28938"/>
        <dbReference type="EC" id="3.5.4.4"/>
    </reaction>
    <physiologicalReaction direction="left-to-right" evidence="7">
        <dbReference type="Rhea" id="RHEA:24409"/>
    </physiologicalReaction>
</comment>
<dbReference type="Gene3D" id="3.60.140.10">
    <property type="entry name" value="CNF1/YfiH-like putative cysteine hydrolases"/>
    <property type="match status" value="1"/>
</dbReference>
<evidence type="ECO:0000313" key="11">
    <source>
        <dbReference type="EMBL" id="ANJ67820.1"/>
    </source>
</evidence>
<dbReference type="PANTHER" id="PTHR30616">
    <property type="entry name" value="UNCHARACTERIZED PROTEIN YFIH"/>
    <property type="match status" value="1"/>
</dbReference>
<proteinExistence type="inferred from homology"/>
<reference evidence="11 12" key="1">
    <citation type="submission" date="2016-06" db="EMBL/GenBank/DDBJ databases">
        <title>Insight into the functional genes involving in sulfur oxidation in Pearl River water.</title>
        <authorList>
            <person name="Luo J."/>
            <person name="Tan X."/>
            <person name="Lin W."/>
        </authorList>
    </citation>
    <scope>NUCLEOTIDE SEQUENCE [LARGE SCALE GENOMIC DNA]</scope>
    <source>
        <strain evidence="11 12">LS2</strain>
    </source>
</reference>
<dbReference type="EMBL" id="CP016027">
    <property type="protein sequence ID" value="ANJ67820.1"/>
    <property type="molecule type" value="Genomic_DNA"/>
</dbReference>
<dbReference type="KEGG" id="haz:A9404_10900"/>
<sequence>MSVTTTDDALIRVDWPAPSGVQAWVTTRHGGVSAMPFDCLNLATHVGDDPSSVEENRRRLRRLAHLPAEPRWLNQVHGTEVATGDASTCLPDADASYTDAANVVLAILTADCLPVTFCSDDGRELAVAHAGWRGLAAGVLGATVARFSASPESIMAWLGPAIGPQAFEVGEEVRSTFVAANPEDAVGFVAGVRPGKYQADLFALARLSLRRAGVQRVFGGGICTFNEAETYYSYRRDAGRTGRMATLIWRTDAD</sequence>
<gene>
    <name evidence="11" type="ORF">A9404_10900</name>
</gene>
<dbReference type="GO" id="GO:0005507">
    <property type="term" value="F:copper ion binding"/>
    <property type="evidence" value="ECO:0007669"/>
    <property type="project" value="TreeGrafter"/>
</dbReference>
<comment type="similarity">
    <text evidence="2 10">Belongs to the purine nucleoside phosphorylase YfiH/LACC1 family.</text>
</comment>
<dbReference type="STRING" id="1860122.A9404_10900"/>
<dbReference type="AlphaFoldDB" id="A0A191ZIX0"/>
<dbReference type="InterPro" id="IPR003730">
    <property type="entry name" value="Cu_polyphenol_OxRdtase"/>
</dbReference>
<evidence type="ECO:0000256" key="3">
    <source>
        <dbReference type="ARBA" id="ARBA00022679"/>
    </source>
</evidence>
<keyword evidence="12" id="KW-1185">Reference proteome</keyword>
<keyword evidence="6" id="KW-0862">Zinc</keyword>
<evidence type="ECO:0000256" key="10">
    <source>
        <dbReference type="RuleBase" id="RU361274"/>
    </source>
</evidence>
<comment type="catalytic activity">
    <reaction evidence="1">
        <text>inosine + phosphate = alpha-D-ribose 1-phosphate + hypoxanthine</text>
        <dbReference type="Rhea" id="RHEA:27646"/>
        <dbReference type="ChEBI" id="CHEBI:17368"/>
        <dbReference type="ChEBI" id="CHEBI:17596"/>
        <dbReference type="ChEBI" id="CHEBI:43474"/>
        <dbReference type="ChEBI" id="CHEBI:57720"/>
        <dbReference type="EC" id="2.4.2.1"/>
    </reaction>
    <physiologicalReaction direction="left-to-right" evidence="1">
        <dbReference type="Rhea" id="RHEA:27647"/>
    </physiologicalReaction>
</comment>
<dbReference type="RefSeq" id="WP_066101448.1">
    <property type="nucleotide sequence ID" value="NZ_CP016027.1"/>
</dbReference>
<organism evidence="11 12">
    <name type="scientific">Halothiobacillus diazotrophicus</name>
    <dbReference type="NCBI Taxonomy" id="1860122"/>
    <lineage>
        <taxon>Bacteria</taxon>
        <taxon>Pseudomonadati</taxon>
        <taxon>Pseudomonadota</taxon>
        <taxon>Gammaproteobacteria</taxon>
        <taxon>Chromatiales</taxon>
        <taxon>Halothiobacillaceae</taxon>
        <taxon>Halothiobacillus</taxon>
    </lineage>
</organism>
<dbReference type="CDD" id="cd16833">
    <property type="entry name" value="YfiH"/>
    <property type="match status" value="1"/>
</dbReference>
<keyword evidence="5" id="KW-0378">Hydrolase</keyword>
<evidence type="ECO:0000256" key="1">
    <source>
        <dbReference type="ARBA" id="ARBA00000553"/>
    </source>
</evidence>
<accession>A0A191ZIX0</accession>
<comment type="catalytic activity">
    <reaction evidence="9">
        <text>S-methyl-5'-thioadenosine + phosphate = 5-(methylsulfanyl)-alpha-D-ribose 1-phosphate + adenine</text>
        <dbReference type="Rhea" id="RHEA:11852"/>
        <dbReference type="ChEBI" id="CHEBI:16708"/>
        <dbReference type="ChEBI" id="CHEBI:17509"/>
        <dbReference type="ChEBI" id="CHEBI:43474"/>
        <dbReference type="ChEBI" id="CHEBI:58533"/>
        <dbReference type="EC" id="2.4.2.28"/>
    </reaction>
    <physiologicalReaction direction="left-to-right" evidence="9">
        <dbReference type="Rhea" id="RHEA:11853"/>
    </physiologicalReaction>
</comment>
<dbReference type="InterPro" id="IPR011324">
    <property type="entry name" value="Cytotoxic_necrot_fac-like_cat"/>
</dbReference>
<dbReference type="NCBIfam" id="TIGR00726">
    <property type="entry name" value="peptidoglycan editing factor PgeF"/>
    <property type="match status" value="1"/>
</dbReference>
<evidence type="ECO:0000256" key="6">
    <source>
        <dbReference type="ARBA" id="ARBA00022833"/>
    </source>
</evidence>
<dbReference type="GO" id="GO:0017061">
    <property type="term" value="F:S-methyl-5-thioadenosine phosphorylase activity"/>
    <property type="evidence" value="ECO:0007669"/>
    <property type="project" value="UniProtKB-EC"/>
</dbReference>